<proteinExistence type="predicted"/>
<dbReference type="PANTHER" id="PTHR46310:SF4">
    <property type="entry name" value="OUTER ENVELOPE PROTEIN 64, MITOCHONDRIAL"/>
    <property type="match status" value="1"/>
</dbReference>
<evidence type="ECO:0000313" key="1">
    <source>
        <dbReference type="EMBL" id="KAF6141897.1"/>
    </source>
</evidence>
<dbReference type="Proteomes" id="UP000541444">
    <property type="component" value="Unassembled WGS sequence"/>
</dbReference>
<gene>
    <name evidence="1" type="ORF">GIB67_037865</name>
</gene>
<evidence type="ECO:0000313" key="2">
    <source>
        <dbReference type="Proteomes" id="UP000541444"/>
    </source>
</evidence>
<accession>A0A7J7LGZ5</accession>
<dbReference type="EMBL" id="JACGCM010002284">
    <property type="protein sequence ID" value="KAF6141897.1"/>
    <property type="molecule type" value="Genomic_DNA"/>
</dbReference>
<sequence length="240" mass="26503">MPPWVFVKRYEFKTNHEEWVRTAKPKLGPHISARVLAAINTTHDNIKTFYEVLTETPAVLKIILKVNGHPCSGRSKKSFVPKRGKVPNLNAVDSGLWCLLWILSKRSTSSDLKRSEKAGETNKRVPSLPLNVVLLCSSIHRLKIKGVHLIPRFLLNFVMILGGSEFPVLDPVTLVSDEAGLMYCLCIIKSSNMNIIGRDSDQGSTTISTTPSKAVPPATSIREATKETGNVSILQLALHV</sequence>
<dbReference type="AlphaFoldDB" id="A0A7J7LGZ5"/>
<dbReference type="OrthoDB" id="245563at2759"/>
<protein>
    <submittedName>
        <fullName evidence="1">Uncharacterized protein</fullName>
    </submittedName>
</protein>
<organism evidence="1 2">
    <name type="scientific">Kingdonia uniflora</name>
    <dbReference type="NCBI Taxonomy" id="39325"/>
    <lineage>
        <taxon>Eukaryota</taxon>
        <taxon>Viridiplantae</taxon>
        <taxon>Streptophyta</taxon>
        <taxon>Embryophyta</taxon>
        <taxon>Tracheophyta</taxon>
        <taxon>Spermatophyta</taxon>
        <taxon>Magnoliopsida</taxon>
        <taxon>Ranunculales</taxon>
        <taxon>Circaeasteraceae</taxon>
        <taxon>Kingdonia</taxon>
    </lineage>
</organism>
<dbReference type="PANTHER" id="PTHR46310">
    <property type="entry name" value="AMIDASE 1"/>
    <property type="match status" value="1"/>
</dbReference>
<name>A0A7J7LGZ5_9MAGN</name>
<reference evidence="1 2" key="1">
    <citation type="journal article" date="2020" name="IScience">
        <title>Genome Sequencing of the Endangered Kingdonia uniflora (Circaeasteraceae, Ranunculales) Reveals Potential Mechanisms of Evolutionary Specialization.</title>
        <authorList>
            <person name="Sun Y."/>
            <person name="Deng T."/>
            <person name="Zhang A."/>
            <person name="Moore M.J."/>
            <person name="Landis J.B."/>
            <person name="Lin N."/>
            <person name="Zhang H."/>
            <person name="Zhang X."/>
            <person name="Huang J."/>
            <person name="Zhang X."/>
            <person name="Sun H."/>
            <person name="Wang H."/>
        </authorList>
    </citation>
    <scope>NUCLEOTIDE SEQUENCE [LARGE SCALE GENOMIC DNA]</scope>
    <source>
        <strain evidence="1">TB1705</strain>
        <tissue evidence="1">Leaf</tissue>
    </source>
</reference>
<comment type="caution">
    <text evidence="1">The sequence shown here is derived from an EMBL/GenBank/DDBJ whole genome shotgun (WGS) entry which is preliminary data.</text>
</comment>
<keyword evidence="2" id="KW-1185">Reference proteome</keyword>